<keyword evidence="4" id="KW-1185">Reference proteome</keyword>
<dbReference type="Gene3D" id="1.20.141.10">
    <property type="entry name" value="Chitosanase, subunit A, domain 1"/>
    <property type="match status" value="1"/>
</dbReference>
<dbReference type="AlphaFoldDB" id="A0AAP1RGI6"/>
<protein>
    <recommendedName>
        <fullName evidence="5">Secretion activating protein</fullName>
    </recommendedName>
</protein>
<dbReference type="EMBL" id="WXXV01000011">
    <property type="protein sequence ID" value="MBE7695532.1"/>
    <property type="molecule type" value="Genomic_DNA"/>
</dbReference>
<dbReference type="RefSeq" id="WP_101956372.1">
    <property type="nucleotide sequence ID" value="NZ_JAJHTL010000012.1"/>
</dbReference>
<feature type="domain" description="Peptidoglycan binding" evidence="2">
    <location>
        <begin position="105"/>
        <end position="171"/>
    </location>
</feature>
<evidence type="ECO:0008006" key="5">
    <source>
        <dbReference type="Google" id="ProtNLM"/>
    </source>
</evidence>
<comment type="caution">
    <text evidence="3">The sequence shown here is derived from an EMBL/GenBank/DDBJ whole genome shotgun (WGS) entry which is preliminary data.</text>
</comment>
<evidence type="ECO:0000259" key="1">
    <source>
        <dbReference type="Pfam" id="PF05838"/>
    </source>
</evidence>
<dbReference type="InterPro" id="IPR018537">
    <property type="entry name" value="Peptidoglycan-bd_3"/>
</dbReference>
<dbReference type="SUPFAM" id="SSF53955">
    <property type="entry name" value="Lysozyme-like"/>
    <property type="match status" value="1"/>
</dbReference>
<reference evidence="3 4" key="1">
    <citation type="journal article" date="2020" name="Int. J. Syst. Evol. Microbiol.">
        <title>Tenacibaculum piscium sp. nov., isolated from skin ulcers of sea-farmed fish, and description of Tenacibaculum finnmarkense sp. nov. with subdivision into genomovars finnmarkense and ulcerans.</title>
        <authorList>
            <person name="Olsen A.B."/>
            <person name="Spilsberg B."/>
            <person name="Nilsen H.K."/>
            <person name="Lagesen K."/>
            <person name="Gulla S."/>
            <person name="Avendano-Herrera R."/>
            <person name="Irgang R."/>
            <person name="Duchaud E."/>
            <person name="Colquhoun D.J."/>
        </authorList>
    </citation>
    <scope>NUCLEOTIDE SEQUENCE [LARGE SCALE GENOMIC DNA]</scope>
    <source>
        <strain evidence="3 4">TNO037</strain>
    </source>
</reference>
<dbReference type="Pfam" id="PF09374">
    <property type="entry name" value="PG_binding_3"/>
    <property type="match status" value="1"/>
</dbReference>
<dbReference type="Pfam" id="PF05838">
    <property type="entry name" value="Glyco_hydro_108"/>
    <property type="match status" value="1"/>
</dbReference>
<accession>A0AAP1RGI6</accession>
<organism evidence="3 4">
    <name type="scientific">Tenacibaculum finnmarkense genomovar finnmarkense</name>
    <dbReference type="NCBI Taxonomy" id="1458503"/>
    <lineage>
        <taxon>Bacteria</taxon>
        <taxon>Pseudomonadati</taxon>
        <taxon>Bacteroidota</taxon>
        <taxon>Flavobacteriia</taxon>
        <taxon>Flavobacteriales</taxon>
        <taxon>Flavobacteriaceae</taxon>
        <taxon>Tenacibaculum</taxon>
        <taxon>Tenacibaculum finnmarkense</taxon>
    </lineage>
</organism>
<feature type="domain" description="TtsA-like Glycoside hydrolase family 108" evidence="1">
    <location>
        <begin position="10"/>
        <end position="99"/>
    </location>
</feature>
<proteinExistence type="predicted"/>
<evidence type="ECO:0000259" key="2">
    <source>
        <dbReference type="Pfam" id="PF09374"/>
    </source>
</evidence>
<name>A0AAP1RGI6_9FLAO</name>
<gene>
    <name evidence="3" type="ORF">F7645_08875</name>
</gene>
<dbReference type="InterPro" id="IPR023346">
    <property type="entry name" value="Lysozyme-like_dom_sf"/>
</dbReference>
<dbReference type="InterPro" id="IPR008565">
    <property type="entry name" value="TtsA-like_GH18_dom"/>
</dbReference>
<dbReference type="Proteomes" id="UP000806077">
    <property type="component" value="Unassembled WGS sequence"/>
</dbReference>
<evidence type="ECO:0000313" key="4">
    <source>
        <dbReference type="Proteomes" id="UP000806077"/>
    </source>
</evidence>
<evidence type="ECO:0000313" key="3">
    <source>
        <dbReference type="EMBL" id="MBE7695532.1"/>
    </source>
</evidence>
<sequence length="195" mass="21959">MANYPIFQKKIQRAEGGYQRLKNDSGNYNSLKQLVGTNFGVSAKVYERNIGRPPSIADMKNITQQIAHTIFKNQFWDSINADKITSQAIAETFADHAINASPKRATIIMQRTLNNAFNKKLLIDGIAGAKTITAINSVDAKELFNAYSQARKSYYSSLRDCKHFCNVWHRRVDELATDHNISINKPVHGLSKKKA</sequence>